<dbReference type="AlphaFoldDB" id="A0AA39G1B9"/>
<evidence type="ECO:0000313" key="1">
    <source>
        <dbReference type="EMBL" id="KAK0179311.1"/>
    </source>
</evidence>
<reference evidence="1" key="2">
    <citation type="submission" date="2023-03" db="EMBL/GenBank/DDBJ databases">
        <authorList>
            <person name="Inwood S.N."/>
            <person name="Skelly J.G."/>
            <person name="Guhlin J."/>
            <person name="Harrop T.W.R."/>
            <person name="Goldson S.G."/>
            <person name="Dearden P.K."/>
        </authorList>
    </citation>
    <scope>NUCLEOTIDE SEQUENCE</scope>
    <source>
        <strain evidence="1">Lincoln</strain>
        <tissue evidence="1">Whole body</tissue>
    </source>
</reference>
<evidence type="ECO:0000313" key="2">
    <source>
        <dbReference type="Proteomes" id="UP001168972"/>
    </source>
</evidence>
<keyword evidence="2" id="KW-1185">Reference proteome</keyword>
<organism evidence="1 2">
    <name type="scientific">Microctonus hyperodae</name>
    <name type="common">Parasitoid wasp</name>
    <dbReference type="NCBI Taxonomy" id="165561"/>
    <lineage>
        <taxon>Eukaryota</taxon>
        <taxon>Metazoa</taxon>
        <taxon>Ecdysozoa</taxon>
        <taxon>Arthropoda</taxon>
        <taxon>Hexapoda</taxon>
        <taxon>Insecta</taxon>
        <taxon>Pterygota</taxon>
        <taxon>Neoptera</taxon>
        <taxon>Endopterygota</taxon>
        <taxon>Hymenoptera</taxon>
        <taxon>Apocrita</taxon>
        <taxon>Ichneumonoidea</taxon>
        <taxon>Braconidae</taxon>
        <taxon>Euphorinae</taxon>
        <taxon>Microctonus</taxon>
    </lineage>
</organism>
<proteinExistence type="predicted"/>
<reference evidence="1" key="1">
    <citation type="journal article" date="2023" name="bioRxiv">
        <title>Scaffold-level genome assemblies of two parasitoid biocontrol wasps reveal the parthenogenesis mechanism and an associated novel virus.</title>
        <authorList>
            <person name="Inwood S."/>
            <person name="Skelly J."/>
            <person name="Guhlin J."/>
            <person name="Harrop T."/>
            <person name="Goldson S."/>
            <person name="Dearden P."/>
        </authorList>
    </citation>
    <scope>NUCLEOTIDE SEQUENCE</scope>
    <source>
        <strain evidence="1">Lincoln</strain>
        <tissue evidence="1">Whole body</tissue>
    </source>
</reference>
<comment type="caution">
    <text evidence="1">The sequence shown here is derived from an EMBL/GenBank/DDBJ whole genome shotgun (WGS) entry which is preliminary data.</text>
</comment>
<accession>A0AA39G1B9</accession>
<sequence length="170" mass="19786">MRIMDTIQAEDYLYPTVETINIVSEIEDSETIDIETEQIVVNNKEFINFIPTSRVEDKLEMGDKTVRTNVVNNEDINKNGGYINMEIQQSVRKISKKKMKNEANWKVTKRSNAALDGKEHVSKSGNNISAKKIQPGCSPCRKKCTEKINERQRLEIFNNYWNENKSWRLK</sequence>
<name>A0AA39G1B9_MICHY</name>
<dbReference type="EMBL" id="JAQQBR010000003">
    <property type="protein sequence ID" value="KAK0179311.1"/>
    <property type="molecule type" value="Genomic_DNA"/>
</dbReference>
<protein>
    <submittedName>
        <fullName evidence="1">Uncharacterized protein</fullName>
    </submittedName>
</protein>
<gene>
    <name evidence="1" type="ORF">PV327_005075</name>
</gene>
<dbReference type="Proteomes" id="UP001168972">
    <property type="component" value="Unassembled WGS sequence"/>
</dbReference>